<protein>
    <submittedName>
        <fullName evidence="6">Protein-S-isoprenylcysteine O-methyltransferase Ste14</fullName>
    </submittedName>
</protein>
<keyword evidence="6" id="KW-0808">Transferase</keyword>
<dbReference type="Pfam" id="PF04191">
    <property type="entry name" value="PEMT"/>
    <property type="match status" value="1"/>
</dbReference>
<feature type="transmembrane region" description="Helical" evidence="5">
    <location>
        <begin position="109"/>
        <end position="139"/>
    </location>
</feature>
<dbReference type="PANTHER" id="PTHR12714">
    <property type="entry name" value="PROTEIN-S ISOPRENYLCYSTEINE O-METHYLTRANSFERASE"/>
    <property type="match status" value="1"/>
</dbReference>
<gene>
    <name evidence="6" type="ORF">SAMN04487931_12012</name>
</gene>
<evidence type="ECO:0000313" key="7">
    <source>
        <dbReference type="Proteomes" id="UP000199608"/>
    </source>
</evidence>
<dbReference type="GO" id="GO:0012505">
    <property type="term" value="C:endomembrane system"/>
    <property type="evidence" value="ECO:0007669"/>
    <property type="project" value="UniProtKB-SubCell"/>
</dbReference>
<dbReference type="Proteomes" id="UP000199608">
    <property type="component" value="Unassembled WGS sequence"/>
</dbReference>
<keyword evidence="7" id="KW-1185">Reference proteome</keyword>
<name>A0A1H2K4V5_9BACT</name>
<evidence type="ECO:0000256" key="1">
    <source>
        <dbReference type="ARBA" id="ARBA00004127"/>
    </source>
</evidence>
<evidence type="ECO:0000313" key="6">
    <source>
        <dbReference type="EMBL" id="SDU63355.1"/>
    </source>
</evidence>
<dbReference type="AlphaFoldDB" id="A0A1H2K4V5"/>
<dbReference type="EMBL" id="FNLL01000020">
    <property type="protein sequence ID" value="SDU63355.1"/>
    <property type="molecule type" value="Genomic_DNA"/>
</dbReference>
<dbReference type="InterPro" id="IPR007318">
    <property type="entry name" value="Phopholipid_MeTrfase"/>
</dbReference>
<accession>A0A1H2K4V5</accession>
<feature type="transmembrane region" description="Helical" evidence="5">
    <location>
        <begin position="46"/>
        <end position="69"/>
    </location>
</feature>
<keyword evidence="2 5" id="KW-0812">Transmembrane</keyword>
<dbReference type="Gene3D" id="1.20.120.1630">
    <property type="match status" value="1"/>
</dbReference>
<keyword evidence="3 5" id="KW-1133">Transmembrane helix</keyword>
<keyword evidence="4 5" id="KW-0472">Membrane</keyword>
<evidence type="ECO:0000256" key="4">
    <source>
        <dbReference type="ARBA" id="ARBA00023136"/>
    </source>
</evidence>
<evidence type="ECO:0000256" key="5">
    <source>
        <dbReference type="SAM" id="Phobius"/>
    </source>
</evidence>
<feature type="transmembrane region" description="Helical" evidence="5">
    <location>
        <begin position="20"/>
        <end position="39"/>
    </location>
</feature>
<organism evidence="6 7">
    <name type="scientific">Desulfobacula phenolica</name>
    <dbReference type="NCBI Taxonomy" id="90732"/>
    <lineage>
        <taxon>Bacteria</taxon>
        <taxon>Pseudomonadati</taxon>
        <taxon>Thermodesulfobacteriota</taxon>
        <taxon>Desulfobacteria</taxon>
        <taxon>Desulfobacterales</taxon>
        <taxon>Desulfobacteraceae</taxon>
        <taxon>Desulfobacula</taxon>
    </lineage>
</organism>
<evidence type="ECO:0000256" key="3">
    <source>
        <dbReference type="ARBA" id="ARBA00022989"/>
    </source>
</evidence>
<evidence type="ECO:0000256" key="2">
    <source>
        <dbReference type="ARBA" id="ARBA00022692"/>
    </source>
</evidence>
<proteinExistence type="predicted"/>
<reference evidence="7" key="1">
    <citation type="submission" date="2016-10" db="EMBL/GenBank/DDBJ databases">
        <authorList>
            <person name="Varghese N."/>
            <person name="Submissions S."/>
        </authorList>
    </citation>
    <scope>NUCLEOTIDE SEQUENCE [LARGE SCALE GENOMIC DNA]</scope>
    <source>
        <strain evidence="7">DSM 3384</strain>
    </source>
</reference>
<dbReference type="GO" id="GO:0032259">
    <property type="term" value="P:methylation"/>
    <property type="evidence" value="ECO:0007669"/>
    <property type="project" value="UniProtKB-KW"/>
</dbReference>
<keyword evidence="6" id="KW-0489">Methyltransferase</keyword>
<comment type="subcellular location">
    <subcellularLocation>
        <location evidence="1">Endomembrane system</location>
        <topology evidence="1">Multi-pass membrane protein</topology>
    </subcellularLocation>
</comment>
<dbReference type="GO" id="GO:0008168">
    <property type="term" value="F:methyltransferase activity"/>
    <property type="evidence" value="ECO:0007669"/>
    <property type="project" value="UniProtKB-KW"/>
</dbReference>
<dbReference type="PANTHER" id="PTHR12714:SF24">
    <property type="entry name" value="SLR1182 PROTEIN"/>
    <property type="match status" value="1"/>
</dbReference>
<dbReference type="RefSeq" id="WP_092238329.1">
    <property type="nucleotide sequence ID" value="NZ_FNLL01000020.1"/>
</dbReference>
<sequence length="165" mass="18691">MSLEKTCSKTLNEDSPNVNLMPPTVFFICLLAGGVLEFIYPHNIDILLASANLMTGIFIGIGGFIFMYIGHEKFKKTGTNVSTNLPATELVVQGTYRFTRNPMYLGGSIFFIGIGLAAGSLWILAAYLPLFLYLSYYVIPHEEAYMERTFGEEYIQYCRKVRRWI</sequence>